<dbReference type="Proteomes" id="UP001218218">
    <property type="component" value="Unassembled WGS sequence"/>
</dbReference>
<keyword evidence="2" id="KW-0472">Membrane</keyword>
<feature type="chain" id="PRO_5042117380" evidence="3">
    <location>
        <begin position="23"/>
        <end position="234"/>
    </location>
</feature>
<proteinExistence type="predicted"/>
<accession>A0AAD6ZSF6</accession>
<keyword evidence="2" id="KW-0812">Transmembrane</keyword>
<gene>
    <name evidence="4" type="ORF">DFH08DRAFT_877511</name>
</gene>
<keyword evidence="5" id="KW-1185">Reference proteome</keyword>
<sequence length="234" mass="24735">MFRAFQIALLIGIISHALLARALEIDVPPAPVLQGTFVSVGWTATDSDPLAFSLDMICGGKVTVSEPVDRVTATNTTGQVTYGTVCLGDHFVEAVTPSAPNTPFTTSSTFQVVSAATPTSGVPVITQTITHTVSPTSSADAPQSAADGRLRTLEIVSAILGATTFALALLVILLFLRLRKPPQYVPAPNGSETEEYRSHVSETTAISSESGRIDPYVGVMSGPLRPPSYHKQRR</sequence>
<evidence type="ECO:0000256" key="2">
    <source>
        <dbReference type="SAM" id="Phobius"/>
    </source>
</evidence>
<evidence type="ECO:0000256" key="1">
    <source>
        <dbReference type="SAM" id="MobiDB-lite"/>
    </source>
</evidence>
<feature type="transmembrane region" description="Helical" evidence="2">
    <location>
        <begin position="155"/>
        <end position="176"/>
    </location>
</feature>
<comment type="caution">
    <text evidence="4">The sequence shown here is derived from an EMBL/GenBank/DDBJ whole genome shotgun (WGS) entry which is preliminary data.</text>
</comment>
<evidence type="ECO:0000256" key="3">
    <source>
        <dbReference type="SAM" id="SignalP"/>
    </source>
</evidence>
<protein>
    <submittedName>
        <fullName evidence="4">Uncharacterized protein</fullName>
    </submittedName>
</protein>
<organism evidence="4 5">
    <name type="scientific">Mycena albidolilacea</name>
    <dbReference type="NCBI Taxonomy" id="1033008"/>
    <lineage>
        <taxon>Eukaryota</taxon>
        <taxon>Fungi</taxon>
        <taxon>Dikarya</taxon>
        <taxon>Basidiomycota</taxon>
        <taxon>Agaricomycotina</taxon>
        <taxon>Agaricomycetes</taxon>
        <taxon>Agaricomycetidae</taxon>
        <taxon>Agaricales</taxon>
        <taxon>Marasmiineae</taxon>
        <taxon>Mycenaceae</taxon>
        <taxon>Mycena</taxon>
    </lineage>
</organism>
<evidence type="ECO:0000313" key="4">
    <source>
        <dbReference type="EMBL" id="KAJ7336805.1"/>
    </source>
</evidence>
<feature type="region of interest" description="Disordered" evidence="1">
    <location>
        <begin position="203"/>
        <end position="234"/>
    </location>
</feature>
<dbReference type="EMBL" id="JARIHO010000030">
    <property type="protein sequence ID" value="KAJ7336805.1"/>
    <property type="molecule type" value="Genomic_DNA"/>
</dbReference>
<evidence type="ECO:0000313" key="5">
    <source>
        <dbReference type="Proteomes" id="UP001218218"/>
    </source>
</evidence>
<keyword evidence="2" id="KW-1133">Transmembrane helix</keyword>
<name>A0AAD6ZSF6_9AGAR</name>
<reference evidence="4" key="1">
    <citation type="submission" date="2023-03" db="EMBL/GenBank/DDBJ databases">
        <title>Massive genome expansion in bonnet fungi (Mycena s.s.) driven by repeated elements and novel gene families across ecological guilds.</title>
        <authorList>
            <consortium name="Lawrence Berkeley National Laboratory"/>
            <person name="Harder C.B."/>
            <person name="Miyauchi S."/>
            <person name="Viragh M."/>
            <person name="Kuo A."/>
            <person name="Thoen E."/>
            <person name="Andreopoulos B."/>
            <person name="Lu D."/>
            <person name="Skrede I."/>
            <person name="Drula E."/>
            <person name="Henrissat B."/>
            <person name="Morin E."/>
            <person name="Kohler A."/>
            <person name="Barry K."/>
            <person name="LaButti K."/>
            <person name="Morin E."/>
            <person name="Salamov A."/>
            <person name="Lipzen A."/>
            <person name="Mereny Z."/>
            <person name="Hegedus B."/>
            <person name="Baldrian P."/>
            <person name="Stursova M."/>
            <person name="Weitz H."/>
            <person name="Taylor A."/>
            <person name="Grigoriev I.V."/>
            <person name="Nagy L.G."/>
            <person name="Martin F."/>
            <person name="Kauserud H."/>
        </authorList>
    </citation>
    <scope>NUCLEOTIDE SEQUENCE</scope>
    <source>
        <strain evidence="4">CBHHK002</strain>
    </source>
</reference>
<keyword evidence="3" id="KW-0732">Signal</keyword>
<dbReference type="AlphaFoldDB" id="A0AAD6ZSF6"/>
<feature type="signal peptide" evidence="3">
    <location>
        <begin position="1"/>
        <end position="22"/>
    </location>
</feature>